<evidence type="ECO:0000313" key="4">
    <source>
        <dbReference type="EMBL" id="QNN64036.1"/>
    </source>
</evidence>
<feature type="domain" description="YdbS-like PH" evidence="3">
    <location>
        <begin position="111"/>
        <end position="189"/>
    </location>
</feature>
<keyword evidence="5" id="KW-1185">Reference proteome</keyword>
<dbReference type="EMBL" id="CP060716">
    <property type="protein sequence ID" value="QNN64036.1"/>
    <property type="molecule type" value="Genomic_DNA"/>
</dbReference>
<evidence type="ECO:0000256" key="1">
    <source>
        <dbReference type="SAM" id="MobiDB-lite"/>
    </source>
</evidence>
<dbReference type="AlphaFoldDB" id="A0A7G9S861"/>
<evidence type="ECO:0000313" key="5">
    <source>
        <dbReference type="Proteomes" id="UP000515934"/>
    </source>
</evidence>
<dbReference type="PANTHER" id="PTHR34473">
    <property type="entry name" value="UPF0699 TRANSMEMBRANE PROTEIN YDBS"/>
    <property type="match status" value="1"/>
</dbReference>
<keyword evidence="2" id="KW-0472">Membrane</keyword>
<feature type="region of interest" description="Disordered" evidence="1">
    <location>
        <begin position="1"/>
        <end position="20"/>
    </location>
</feature>
<keyword evidence="2" id="KW-1133">Transmembrane helix</keyword>
<dbReference type="Pfam" id="PF03703">
    <property type="entry name" value="bPH_2"/>
    <property type="match status" value="3"/>
</dbReference>
<sequence>MEKVGPVTHEVNDAGLDLPGTPNAEGWRRLHPLSPVLRGGIFFLVIVGVVIANLRDVIVGIFVAGNDEGDGEGGNIIDLFEFLVEEGLVWLVVAGVLGIILFVVLLSWVAWRFQTYRVSADTVEARSGVLFRQHRRAPLDRIQSVNLQRSLLARIVGLTKIEVLTGGQGGKVELAYLGHRDAKTVREQILQLAAARREGRDIADAVEEITGTAPVSYDGSAYAEATDAFTGRAQDFVDFDVDPEAAASQSLVRVPVGRLVGGIALSWETVFTAALLLVALFWGVIGTILGAVGVGDGFFGSGGAALLTLIPLVLVMIAVIFGQFNKGFNFTLSRGKDAVRVGAGLTSTVTDSIPFGRIHAIEARQPLFWRPFGWWRVRVTVAGHSVMQGGQSATQNLVLPVGPEDDVIRVIETLVPGTVAGLRDGLSGPGDGYIGAGPRSGWVLWFGKARAGVRIDVPELDPANATLRIRRGYLTRSLSIMPVVRAQSIQLRRPMVHYWLGLASIQAHTVMGPVNLERRGLALADARRVFDELERTILEVQRNDQSGRQTR</sequence>
<gene>
    <name evidence="4" type="ORF">H9L06_10795</name>
</gene>
<proteinExistence type="predicted"/>
<name>A0A7G9S861_9MICO</name>
<feature type="transmembrane region" description="Helical" evidence="2">
    <location>
        <begin position="270"/>
        <end position="292"/>
    </location>
</feature>
<dbReference type="InterPro" id="IPR005182">
    <property type="entry name" value="YdbS-like_PH"/>
</dbReference>
<protein>
    <submittedName>
        <fullName evidence="4">PH domain-containing protein</fullName>
    </submittedName>
</protein>
<feature type="domain" description="YdbS-like PH" evidence="3">
    <location>
        <begin position="465"/>
        <end position="532"/>
    </location>
</feature>
<accession>A0A7G9S861</accession>
<feature type="domain" description="YdbS-like PH" evidence="3">
    <location>
        <begin position="330"/>
        <end position="397"/>
    </location>
</feature>
<evidence type="ECO:0000256" key="2">
    <source>
        <dbReference type="SAM" id="Phobius"/>
    </source>
</evidence>
<feature type="transmembrane region" description="Helical" evidence="2">
    <location>
        <begin position="88"/>
        <end position="111"/>
    </location>
</feature>
<keyword evidence="2" id="KW-0812">Transmembrane</keyword>
<organism evidence="4 5">
    <name type="scientific">Leucobacter denitrificans</name>
    <dbReference type="NCBI Taxonomy" id="683042"/>
    <lineage>
        <taxon>Bacteria</taxon>
        <taxon>Bacillati</taxon>
        <taxon>Actinomycetota</taxon>
        <taxon>Actinomycetes</taxon>
        <taxon>Micrococcales</taxon>
        <taxon>Microbacteriaceae</taxon>
        <taxon>Leucobacter</taxon>
    </lineage>
</organism>
<feature type="transmembrane region" description="Helical" evidence="2">
    <location>
        <begin position="304"/>
        <end position="324"/>
    </location>
</feature>
<dbReference type="Proteomes" id="UP000515934">
    <property type="component" value="Chromosome"/>
</dbReference>
<dbReference type="PANTHER" id="PTHR34473:SF2">
    <property type="entry name" value="UPF0699 TRANSMEMBRANE PROTEIN YDBT"/>
    <property type="match status" value="1"/>
</dbReference>
<evidence type="ECO:0000259" key="3">
    <source>
        <dbReference type="Pfam" id="PF03703"/>
    </source>
</evidence>
<reference evidence="4 5" key="1">
    <citation type="submission" date="2020-08" db="EMBL/GenBank/DDBJ databases">
        <title>Genome sequence of Leucobacter denitrificans KACC 14055T.</title>
        <authorList>
            <person name="Hyun D.-W."/>
            <person name="Bae J.-W."/>
        </authorList>
    </citation>
    <scope>NUCLEOTIDE SEQUENCE [LARGE SCALE GENOMIC DNA]</scope>
    <source>
        <strain evidence="4 5">KACC 14055</strain>
    </source>
</reference>
<dbReference type="KEGG" id="ldn:H9L06_10795"/>
<feature type="transmembrane region" description="Helical" evidence="2">
    <location>
        <begin position="36"/>
        <end position="54"/>
    </location>
</feature>